<keyword evidence="1" id="KW-0732">Signal</keyword>
<evidence type="ECO:0000313" key="3">
    <source>
        <dbReference type="Proteomes" id="UP000324767"/>
    </source>
</evidence>
<comment type="caution">
    <text evidence="2">The sequence shown here is derived from an EMBL/GenBank/DDBJ whole genome shotgun (WGS) entry which is preliminary data.</text>
</comment>
<dbReference type="EMBL" id="VXIT01000005">
    <property type="protein sequence ID" value="KAA6412611.1"/>
    <property type="molecule type" value="Genomic_DNA"/>
</dbReference>
<evidence type="ECO:0000256" key="1">
    <source>
        <dbReference type="SAM" id="SignalP"/>
    </source>
</evidence>
<dbReference type="Proteomes" id="UP000324767">
    <property type="component" value="Unassembled WGS sequence"/>
</dbReference>
<evidence type="ECO:0008006" key="4">
    <source>
        <dbReference type="Google" id="ProtNLM"/>
    </source>
</evidence>
<sequence>MRKVNLYRIVALLQSVHSGFAVPVAHAVPRSRVCANAPNTIARTILDHRSSSHNIVWNAANSETSVTLVIGTLRDFDLLMSIITPELLLSKQPQRIWLSGLGTPTIIN</sequence>
<reference evidence="2 3" key="1">
    <citation type="submission" date="2019-09" db="EMBL/GenBank/DDBJ databases">
        <title>The hologenome of the rock-dwelling lichen Lasallia pustulata.</title>
        <authorList>
            <person name="Greshake Tzovaras B."/>
            <person name="Segers F."/>
            <person name="Bicker A."/>
            <person name="Dal Grande F."/>
            <person name="Otte J."/>
            <person name="Hankeln T."/>
            <person name="Schmitt I."/>
            <person name="Ebersberger I."/>
        </authorList>
    </citation>
    <scope>NUCLEOTIDE SEQUENCE [LARGE SCALE GENOMIC DNA]</scope>
    <source>
        <strain evidence="2">A1-1</strain>
    </source>
</reference>
<feature type="signal peptide" evidence="1">
    <location>
        <begin position="1"/>
        <end position="21"/>
    </location>
</feature>
<accession>A0A5M8PVB7</accession>
<dbReference type="AlphaFoldDB" id="A0A5M8PVB7"/>
<gene>
    <name evidence="2" type="ORF">FRX48_03603</name>
</gene>
<feature type="chain" id="PRO_5024406204" description="Secreted protein" evidence="1">
    <location>
        <begin position="22"/>
        <end position="108"/>
    </location>
</feature>
<organism evidence="2 3">
    <name type="scientific">Lasallia pustulata</name>
    <dbReference type="NCBI Taxonomy" id="136370"/>
    <lineage>
        <taxon>Eukaryota</taxon>
        <taxon>Fungi</taxon>
        <taxon>Dikarya</taxon>
        <taxon>Ascomycota</taxon>
        <taxon>Pezizomycotina</taxon>
        <taxon>Lecanoromycetes</taxon>
        <taxon>OSLEUM clade</taxon>
        <taxon>Umbilicariomycetidae</taxon>
        <taxon>Umbilicariales</taxon>
        <taxon>Umbilicariaceae</taxon>
        <taxon>Lasallia</taxon>
    </lineage>
</organism>
<protein>
    <recommendedName>
        <fullName evidence="4">Secreted protein</fullName>
    </recommendedName>
</protein>
<name>A0A5M8PVB7_9LECA</name>
<evidence type="ECO:0000313" key="2">
    <source>
        <dbReference type="EMBL" id="KAA6412611.1"/>
    </source>
</evidence>
<proteinExistence type="predicted"/>